<dbReference type="EMBL" id="LR796175">
    <property type="protein sequence ID" value="CAB4124001.1"/>
    <property type="molecule type" value="Genomic_DNA"/>
</dbReference>
<accession>A0A6J5KQ40</accession>
<reference evidence="1" key="1">
    <citation type="submission" date="2020-04" db="EMBL/GenBank/DDBJ databases">
        <authorList>
            <person name="Chiriac C."/>
            <person name="Salcher M."/>
            <person name="Ghai R."/>
            <person name="Kavagutti S V."/>
        </authorList>
    </citation>
    <scope>NUCLEOTIDE SEQUENCE</scope>
</reference>
<proteinExistence type="predicted"/>
<name>A0A6J5KQ40_9CAUD</name>
<sequence>MTSFGEPQPTSYFGAPETTLDPQLFQGRALQSWVRKDILSLLYTFLENSYRHVDLWAHAWLAGSGVSYQWSAARQPGDLDCLIGINYVQFRKANPTYMGLSDTEISNQLNEELHDGLWPQTANWHNYELTFYAITSPDIRAIKPYAAYDLKYDEWTVNPDPKAEAPVNSQWEQVVQSDTKMAHQITTRFNQALQDIQVSHNDATRRNAEQRMHTAGQQGEALFNEIHQNRSQAFSATGQGYGDFHNYRWQAGKREGTIPALRKVREYIGNLRKTTEQATYGIELPDTATLIRRAALNRNN</sequence>
<evidence type="ECO:0000313" key="1">
    <source>
        <dbReference type="EMBL" id="CAB4124001.1"/>
    </source>
</evidence>
<protein>
    <submittedName>
        <fullName evidence="1">Uncharacterized protein</fullName>
    </submittedName>
</protein>
<gene>
    <name evidence="1" type="ORF">UFOVP45_92</name>
</gene>
<organism evidence="1">
    <name type="scientific">uncultured Caudovirales phage</name>
    <dbReference type="NCBI Taxonomy" id="2100421"/>
    <lineage>
        <taxon>Viruses</taxon>
        <taxon>Duplodnaviria</taxon>
        <taxon>Heunggongvirae</taxon>
        <taxon>Uroviricota</taxon>
        <taxon>Caudoviricetes</taxon>
        <taxon>Peduoviridae</taxon>
        <taxon>Maltschvirus</taxon>
        <taxon>Maltschvirus maltsch</taxon>
    </lineage>
</organism>